<evidence type="ECO:0000259" key="19">
    <source>
        <dbReference type="Pfam" id="PF02852"/>
    </source>
</evidence>
<feature type="active site" description="Proton acceptor" evidence="15">
    <location>
        <position position="448"/>
    </location>
</feature>
<evidence type="ECO:0000256" key="10">
    <source>
        <dbReference type="ARBA" id="ARBA00023002"/>
    </source>
</evidence>
<keyword evidence="9 16" id="KW-0274">FAD</keyword>
<dbReference type="PRINTS" id="PR00411">
    <property type="entry name" value="PNDRDTASEI"/>
</dbReference>
<evidence type="ECO:0000259" key="20">
    <source>
        <dbReference type="Pfam" id="PF07992"/>
    </source>
</evidence>
<dbReference type="InterPro" id="IPR006258">
    <property type="entry name" value="Lipoamide_DH"/>
</dbReference>
<dbReference type="PATRIC" id="fig|176280.10.peg.230"/>
<dbReference type="InterPro" id="IPR016156">
    <property type="entry name" value="FAD/NAD-linked_Rdtase_dimer_sf"/>
</dbReference>
<dbReference type="GO" id="GO:0005737">
    <property type="term" value="C:cytoplasm"/>
    <property type="evidence" value="ECO:0007669"/>
    <property type="project" value="UniProtKB-SubCell"/>
</dbReference>
<keyword evidence="16" id="KW-0547">Nucleotide-binding</keyword>
<feature type="binding site" evidence="16">
    <location>
        <position position="70"/>
    </location>
    <ligand>
        <name>FAD</name>
        <dbReference type="ChEBI" id="CHEBI:57692"/>
    </ligand>
</feature>
<dbReference type="SUPFAM" id="SSF51905">
    <property type="entry name" value="FAD/NAD(P)-binding domain"/>
    <property type="match status" value="1"/>
</dbReference>
<dbReference type="EC" id="1.8.1.4" evidence="5 18"/>
<evidence type="ECO:0000256" key="9">
    <source>
        <dbReference type="ARBA" id="ARBA00022827"/>
    </source>
</evidence>
<comment type="subcellular location">
    <subcellularLocation>
        <location evidence="3">Cytoplasm</location>
    </subcellularLocation>
    <subcellularLocation>
        <location evidence="2">Membrane</location>
        <topology evidence="2">Peripheral membrane protein</topology>
    </subcellularLocation>
</comment>
<dbReference type="SUPFAM" id="SSF55424">
    <property type="entry name" value="FAD/NAD-linked reductases, dimerisation (C-terminal) domain"/>
    <property type="match status" value="1"/>
</dbReference>
<feature type="binding site" evidence="16">
    <location>
        <begin position="194"/>
        <end position="201"/>
    </location>
    <ligand>
        <name>NAD(+)</name>
        <dbReference type="ChEBI" id="CHEBI:57540"/>
    </ligand>
</feature>
<comment type="function">
    <text evidence="1">Lipoamide dehydrogenase is a component of the alpha-ketoacid dehydrogenase complexes.</text>
</comment>
<evidence type="ECO:0000256" key="18">
    <source>
        <dbReference type="RuleBase" id="RU003692"/>
    </source>
</evidence>
<dbReference type="OrthoDB" id="9800167at2"/>
<organism evidence="21 22">
    <name type="scientific">Staphylococcus epidermidis (strain ATCC 12228 / FDA PCI 1200)</name>
    <dbReference type="NCBI Taxonomy" id="176280"/>
    <lineage>
        <taxon>Bacteria</taxon>
        <taxon>Bacillati</taxon>
        <taxon>Bacillota</taxon>
        <taxon>Bacilli</taxon>
        <taxon>Bacillales</taxon>
        <taxon>Staphylococcaceae</taxon>
        <taxon>Staphylococcus</taxon>
    </lineage>
</organism>
<evidence type="ECO:0000256" key="6">
    <source>
        <dbReference type="ARBA" id="ARBA00016961"/>
    </source>
</evidence>
<dbReference type="Pfam" id="PF02852">
    <property type="entry name" value="Pyr_redox_dim"/>
    <property type="match status" value="1"/>
</dbReference>
<evidence type="ECO:0000256" key="8">
    <source>
        <dbReference type="ARBA" id="ARBA00022630"/>
    </source>
</evidence>
<evidence type="ECO:0000256" key="5">
    <source>
        <dbReference type="ARBA" id="ARBA00012608"/>
    </source>
</evidence>
<gene>
    <name evidence="21" type="ordered locus">SE_0253</name>
</gene>
<dbReference type="HOGENOM" id="CLU_016755_0_3_9"/>
<dbReference type="EMBL" id="AE015929">
    <property type="protein sequence ID" value="AAO03850.1"/>
    <property type="molecule type" value="Genomic_DNA"/>
</dbReference>
<keyword evidence="7" id="KW-0963">Cytoplasm</keyword>
<dbReference type="KEGG" id="sep:SE_0253"/>
<evidence type="ECO:0000256" key="17">
    <source>
        <dbReference type="PIRSR" id="PIRSR000350-4"/>
    </source>
</evidence>
<keyword evidence="10 18" id="KW-0560">Oxidoreductase</keyword>
<name>A0A0H2VEG1_STAES</name>
<dbReference type="InterPro" id="IPR004099">
    <property type="entry name" value="Pyr_nucl-diS_OxRdtase_dimer"/>
</dbReference>
<evidence type="ECO:0000256" key="15">
    <source>
        <dbReference type="PIRSR" id="PIRSR000350-2"/>
    </source>
</evidence>
<protein>
    <recommendedName>
        <fullName evidence="6 18">Dihydrolipoyl dehydrogenase</fullName>
        <ecNumber evidence="5 18">1.8.1.4</ecNumber>
    </recommendedName>
</protein>
<comment type="similarity">
    <text evidence="4 18">Belongs to the class-I pyridine nucleotide-disulfide oxidoreductase family.</text>
</comment>
<dbReference type="GO" id="GO:0016020">
    <property type="term" value="C:membrane"/>
    <property type="evidence" value="ECO:0007669"/>
    <property type="project" value="UniProtKB-SubCell"/>
</dbReference>
<dbReference type="Proteomes" id="UP000001411">
    <property type="component" value="Chromosome"/>
</dbReference>
<dbReference type="InterPro" id="IPR036188">
    <property type="entry name" value="FAD/NAD-bd_sf"/>
</dbReference>
<keyword evidence="8 18" id="KW-0285">Flavoprotein</keyword>
<dbReference type="PANTHER" id="PTHR22912">
    <property type="entry name" value="DISULFIDE OXIDOREDUCTASE"/>
    <property type="match status" value="1"/>
</dbReference>
<comment type="cofactor">
    <cofactor evidence="16 18">
        <name>FAD</name>
        <dbReference type="ChEBI" id="CHEBI:57692"/>
    </cofactor>
    <text evidence="16 18">Binds 1 FAD per subunit.</text>
</comment>
<accession>A0A0H2VEG1</accession>
<dbReference type="AlphaFoldDB" id="A0A0H2VEG1"/>
<dbReference type="InterPro" id="IPR012999">
    <property type="entry name" value="Pyr_OxRdtase_I_AS"/>
</dbReference>
<keyword evidence="12" id="KW-1015">Disulfide bond</keyword>
<feature type="binding site" evidence="16">
    <location>
        <begin position="157"/>
        <end position="159"/>
    </location>
    <ligand>
        <name>FAD</name>
        <dbReference type="ChEBI" id="CHEBI:57692"/>
    </ligand>
</feature>
<dbReference type="eggNOG" id="COG1249">
    <property type="taxonomic scope" value="Bacteria"/>
</dbReference>
<dbReference type="Pfam" id="PF07992">
    <property type="entry name" value="Pyr_redox_2"/>
    <property type="match status" value="1"/>
</dbReference>
<evidence type="ECO:0000256" key="1">
    <source>
        <dbReference type="ARBA" id="ARBA00002052"/>
    </source>
</evidence>
<reference evidence="21 22" key="1">
    <citation type="journal article" date="2003" name="Mol. Microbiol.">
        <title>Genome-based analysis of virulence genes in a non-biofilm-forming Staphylococcus epidermidis strain (ATCC 12228).</title>
        <authorList>
            <person name="Zhang Y.Q."/>
            <person name="Ren S.X."/>
            <person name="Li H.L."/>
            <person name="Wang Y.X."/>
            <person name="Fu G."/>
            <person name="Yang J."/>
            <person name="Qin Z.Q."/>
            <person name="Miao Y.G."/>
            <person name="Wang W.Y."/>
            <person name="Chen R.S."/>
            <person name="Shen Y."/>
            <person name="Chen Z."/>
            <person name="Yuan Z.H."/>
            <person name="Zhao G.P."/>
            <person name="Qu D."/>
            <person name="Danchin A."/>
            <person name="Wen Y.M."/>
        </authorList>
    </citation>
    <scope>NUCLEOTIDE SEQUENCE [LARGE SCALE GENOMIC DNA]</scope>
    <source>
        <strain evidence="22">ATCC 12228 / FDA PCI 1200</strain>
    </source>
</reference>
<dbReference type="PROSITE" id="PS00076">
    <property type="entry name" value="PYRIDINE_REDOX_1"/>
    <property type="match status" value="1"/>
</dbReference>
<dbReference type="PANTHER" id="PTHR22912:SF217">
    <property type="entry name" value="DIHYDROLIPOYL DEHYDROGENASE"/>
    <property type="match status" value="1"/>
</dbReference>
<comment type="catalytic activity">
    <reaction evidence="14 18">
        <text>N(6)-[(R)-dihydrolipoyl]-L-lysyl-[protein] + NAD(+) = N(6)-[(R)-lipoyl]-L-lysyl-[protein] + NADH + H(+)</text>
        <dbReference type="Rhea" id="RHEA:15045"/>
        <dbReference type="Rhea" id="RHEA-COMP:10474"/>
        <dbReference type="Rhea" id="RHEA-COMP:10475"/>
        <dbReference type="ChEBI" id="CHEBI:15378"/>
        <dbReference type="ChEBI" id="CHEBI:57540"/>
        <dbReference type="ChEBI" id="CHEBI:57945"/>
        <dbReference type="ChEBI" id="CHEBI:83099"/>
        <dbReference type="ChEBI" id="CHEBI:83100"/>
        <dbReference type="EC" id="1.8.1.4"/>
    </reaction>
</comment>
<evidence type="ECO:0000256" key="11">
    <source>
        <dbReference type="ARBA" id="ARBA00023027"/>
    </source>
</evidence>
<feature type="binding site" evidence="16">
    <location>
        <position position="217"/>
    </location>
    <ligand>
        <name>NAD(+)</name>
        <dbReference type="ChEBI" id="CHEBI:57540"/>
    </ligand>
</feature>
<dbReference type="NCBIfam" id="TIGR01350">
    <property type="entry name" value="lipoamide_DH"/>
    <property type="match status" value="1"/>
</dbReference>
<dbReference type="InterPro" id="IPR050151">
    <property type="entry name" value="Class-I_Pyr_Nuc-Dis_Oxidored"/>
</dbReference>
<dbReference type="FunFam" id="3.30.390.30:FF:000001">
    <property type="entry name" value="Dihydrolipoyl dehydrogenase"/>
    <property type="match status" value="1"/>
</dbReference>
<dbReference type="PRINTS" id="PR00368">
    <property type="entry name" value="FADPNR"/>
</dbReference>
<dbReference type="InterPro" id="IPR001100">
    <property type="entry name" value="Pyr_nuc-diS_OxRdtase"/>
</dbReference>
<keyword evidence="11 16" id="KW-0520">NAD</keyword>
<evidence type="ECO:0000256" key="4">
    <source>
        <dbReference type="ARBA" id="ARBA00007532"/>
    </source>
</evidence>
<feature type="disulfide bond" description="Redox-active" evidence="17">
    <location>
        <begin position="61"/>
        <end position="66"/>
    </location>
</feature>
<feature type="domain" description="Pyridine nucleotide-disulphide oxidoreductase dimerisation" evidence="19">
    <location>
        <begin position="351"/>
        <end position="458"/>
    </location>
</feature>
<comment type="miscellaneous">
    <text evidence="18">The active site is a redox-active disulfide bond.</text>
</comment>
<evidence type="ECO:0000256" key="16">
    <source>
        <dbReference type="PIRSR" id="PIRSR000350-3"/>
    </source>
</evidence>
<evidence type="ECO:0000256" key="7">
    <source>
        <dbReference type="ARBA" id="ARBA00022490"/>
    </source>
</evidence>
<evidence type="ECO:0000313" key="21">
    <source>
        <dbReference type="EMBL" id="AAO03850.1"/>
    </source>
</evidence>
<dbReference type="GO" id="GO:0004148">
    <property type="term" value="F:dihydrolipoyl dehydrogenase (NADH) activity"/>
    <property type="evidence" value="ECO:0007669"/>
    <property type="project" value="UniProtKB-EC"/>
</dbReference>
<evidence type="ECO:0000256" key="13">
    <source>
        <dbReference type="ARBA" id="ARBA00023284"/>
    </source>
</evidence>
<dbReference type="GO" id="GO:0006103">
    <property type="term" value="P:2-oxoglutarate metabolic process"/>
    <property type="evidence" value="ECO:0007669"/>
    <property type="project" value="TreeGrafter"/>
</dbReference>
<evidence type="ECO:0000256" key="2">
    <source>
        <dbReference type="ARBA" id="ARBA00004170"/>
    </source>
</evidence>
<evidence type="ECO:0000256" key="3">
    <source>
        <dbReference type="ARBA" id="ARBA00004496"/>
    </source>
</evidence>
<dbReference type="InterPro" id="IPR023753">
    <property type="entry name" value="FAD/NAD-binding_dom"/>
</dbReference>
<dbReference type="GO" id="GO:0050660">
    <property type="term" value="F:flavin adenine dinucleotide binding"/>
    <property type="evidence" value="ECO:0007669"/>
    <property type="project" value="InterPro"/>
</dbReference>
<proteinExistence type="inferred from homology"/>
<evidence type="ECO:0000313" key="22">
    <source>
        <dbReference type="Proteomes" id="UP000001411"/>
    </source>
</evidence>
<feature type="domain" description="FAD/NAD(P)-binding" evidence="20">
    <location>
        <begin position="24"/>
        <end position="330"/>
    </location>
</feature>
<sequence length="469" mass="51103">MQMKLGWHNVLLVKGGIYYMSKSYDLIVIGAGPGGYVAAIRGAQLGKNVAVIEKNNAGGTCLNVGCIPSKTLLEHGEKAHSIRVANDWGITTKDLKIDFTQFVQRKKKVVQTLTGGVKQLLKKNKVTYIEGEARISKNLKVDVNNETYQAKDIILATGSQPFIPPIDGLDQVNYETTDTFFDLEKLPKQLAVIGGGVIATELASSMADLGVRVTIIEVADDILLTEINETREMLKAHLDNQGIKILTKAKIKQVKESKIILDGQDDVSFDTLLVATGRQPNTQVAKDLNLEMDGKFFKVNEHYETSQKHVYAIGDLIKGYQLAHAASAHGIHVVETIMNKQPSLVRQEDITRCIYTRLEAASVGLSEAQAKEAGYDVKVTQSAFQGNAKALIKGENEGFIKLVVDKKYGEVLGAFIVGPHATDIIGELLSVKASEGTIHELSQIIQPHPALLEAIGESADAFFDSAIHM</sequence>
<dbReference type="Gene3D" id="3.50.50.60">
    <property type="entry name" value="FAD/NAD(P)-binding domain"/>
    <property type="match status" value="2"/>
</dbReference>
<dbReference type="PIRSF" id="PIRSF000350">
    <property type="entry name" value="Mercury_reductase_MerA"/>
    <property type="match status" value="1"/>
</dbReference>
<evidence type="ECO:0000256" key="14">
    <source>
        <dbReference type="ARBA" id="ARBA00049187"/>
    </source>
</evidence>
<feature type="binding site" evidence="16">
    <location>
        <position position="315"/>
    </location>
    <ligand>
        <name>FAD</name>
        <dbReference type="ChEBI" id="CHEBI:57692"/>
    </ligand>
</feature>
<keyword evidence="13 18" id="KW-0676">Redox-active center</keyword>
<evidence type="ECO:0000256" key="12">
    <source>
        <dbReference type="ARBA" id="ARBA00023157"/>
    </source>
</evidence>
<feature type="binding site" evidence="16">
    <location>
        <position position="277"/>
    </location>
    <ligand>
        <name>NAD(+)</name>
        <dbReference type="ChEBI" id="CHEBI:57540"/>
    </ligand>
</feature>
<dbReference type="Gene3D" id="3.30.390.30">
    <property type="match status" value="1"/>
</dbReference>